<evidence type="ECO:0000256" key="3">
    <source>
        <dbReference type="SAM" id="Phobius"/>
    </source>
</evidence>
<feature type="transmembrane region" description="Helical" evidence="3">
    <location>
        <begin position="87"/>
        <end position="107"/>
    </location>
</feature>
<dbReference type="InterPro" id="IPR041916">
    <property type="entry name" value="Anti_sigma_zinc_sf"/>
</dbReference>
<proteinExistence type="predicted"/>
<name>A0A4D4JER7_9PSEU</name>
<keyword evidence="3" id="KW-0812">Transmembrane</keyword>
<keyword evidence="2" id="KW-0804">Transcription</keyword>
<keyword evidence="5" id="KW-1185">Reference proteome</keyword>
<evidence type="ECO:0008006" key="6">
    <source>
        <dbReference type="Google" id="ProtNLM"/>
    </source>
</evidence>
<dbReference type="EMBL" id="BJFL01000066">
    <property type="protein sequence ID" value="GDY33912.1"/>
    <property type="molecule type" value="Genomic_DNA"/>
</dbReference>
<keyword evidence="1" id="KW-0805">Transcription regulation</keyword>
<dbReference type="Proteomes" id="UP000298860">
    <property type="component" value="Unassembled WGS sequence"/>
</dbReference>
<accession>A0A4D4JER7</accession>
<protein>
    <recommendedName>
        <fullName evidence="6">Zinc-finger domain-containing protein</fullName>
    </recommendedName>
</protein>
<comment type="caution">
    <text evidence="4">The sequence shown here is derived from an EMBL/GenBank/DDBJ whole genome shotgun (WGS) entry which is preliminary data.</text>
</comment>
<evidence type="ECO:0000313" key="4">
    <source>
        <dbReference type="EMBL" id="GDY33912.1"/>
    </source>
</evidence>
<evidence type="ECO:0000256" key="2">
    <source>
        <dbReference type="ARBA" id="ARBA00023163"/>
    </source>
</evidence>
<evidence type="ECO:0000256" key="1">
    <source>
        <dbReference type="ARBA" id="ARBA00023015"/>
    </source>
</evidence>
<keyword evidence="3" id="KW-0472">Membrane</keyword>
<gene>
    <name evidence="4" type="ORF">GTS_55450</name>
</gene>
<reference evidence="5" key="1">
    <citation type="submission" date="2019-04" db="EMBL/GenBank/DDBJ databases">
        <title>Draft genome sequence of Pseudonocardiaceae bacterium SL3-2-4.</title>
        <authorList>
            <person name="Ningsih F."/>
            <person name="Yokota A."/>
            <person name="Sakai Y."/>
            <person name="Nanatani K."/>
            <person name="Yabe S."/>
            <person name="Oetari A."/>
            <person name="Sjamsuridzal W."/>
        </authorList>
    </citation>
    <scope>NUCLEOTIDE SEQUENCE [LARGE SCALE GENOMIC DNA]</scope>
    <source>
        <strain evidence="5">SL3-2-4</strain>
    </source>
</reference>
<dbReference type="Gene3D" id="1.10.10.1320">
    <property type="entry name" value="Anti-sigma factor, zinc-finger domain"/>
    <property type="match status" value="1"/>
</dbReference>
<organism evidence="4 5">
    <name type="scientific">Gandjariella thermophila</name>
    <dbReference type="NCBI Taxonomy" id="1931992"/>
    <lineage>
        <taxon>Bacteria</taxon>
        <taxon>Bacillati</taxon>
        <taxon>Actinomycetota</taxon>
        <taxon>Actinomycetes</taxon>
        <taxon>Pseudonocardiales</taxon>
        <taxon>Pseudonocardiaceae</taxon>
        <taxon>Gandjariella</taxon>
    </lineage>
</organism>
<sequence>MADVTCEEFRELASELALGILPGRERAAALAHRDRCSTCREHLDALTTISDDLRTLVPDTEPPVGFETRLLDHLHARTRVQRRRRRLLATITAAALVIAAGLGGWSLGTLTQHQPPTAAPVSPSPRLLTATFTADHRDAGQAFAYTGTPPWIYMAVDTEHDTTTVSCQLQTTDGHLVTIGQFQLSNGYGYWGTPINLDPTTLATARLIATNGTIIATATFTT</sequence>
<evidence type="ECO:0000313" key="5">
    <source>
        <dbReference type="Proteomes" id="UP000298860"/>
    </source>
</evidence>
<dbReference type="AlphaFoldDB" id="A0A4D4JER7"/>
<keyword evidence="3" id="KW-1133">Transmembrane helix</keyword>